<evidence type="ECO:0000256" key="1">
    <source>
        <dbReference type="PROSITE-ProRule" id="PRU00339"/>
    </source>
</evidence>
<proteinExistence type="predicted"/>
<accession>A0ABS6EDF7</accession>
<keyword evidence="1" id="KW-0802">TPR repeat</keyword>
<name>A0ABS6EDF7_9CLOT</name>
<dbReference type="RefSeq" id="WP_216437575.1">
    <property type="nucleotide sequence ID" value="NZ_JAHLQF010000001.1"/>
</dbReference>
<evidence type="ECO:0008006" key="4">
    <source>
        <dbReference type="Google" id="ProtNLM"/>
    </source>
</evidence>
<keyword evidence="3" id="KW-1185">Reference proteome</keyword>
<dbReference type="PROSITE" id="PS50005">
    <property type="entry name" value="TPR"/>
    <property type="match status" value="1"/>
</dbReference>
<dbReference type="EMBL" id="JAHLQF010000001">
    <property type="protein sequence ID" value="MBU5483177.1"/>
    <property type="molecule type" value="Genomic_DNA"/>
</dbReference>
<sequence>MELTDITQYEFTLKTTINNINSIFANENYNFYIIEDSVLKKDLSHINDIFDNLINLLTNYKENLHTNFVDVAENIEGFLINVDYDMLDKKIILYDKIGDMFRARKDYYLAYTYYIKTFENYYNSFNEAGFLKILAKISYCCIMLNKYKESIHFGNILYSYINNGRISKKLCFNVLFNNALAYKKLNLFDQSLKEIEYIEKNLPPENLIDTADLIVLKSNCLKEKGNHNEAIKLNSYLLSILPNSEKEIKLTSIINLLELYSAIKDTENIEKCLDKYSYIIDNYKPLNTYEYIDKYSPEIYHGLGVAYICIGTYELAVKYFNNAIDRGMFYRNNIIINNSLDNLFDIYSNPDNNLDINILKYKLLELLSINTISIDTSILLRFINYYNEQKSISEVRNLLKLTLCR</sequence>
<organism evidence="2 3">
    <name type="scientific">Clostridium mobile</name>
    <dbReference type="NCBI Taxonomy" id="2841512"/>
    <lineage>
        <taxon>Bacteria</taxon>
        <taxon>Bacillati</taxon>
        <taxon>Bacillota</taxon>
        <taxon>Clostridia</taxon>
        <taxon>Eubacteriales</taxon>
        <taxon>Clostridiaceae</taxon>
        <taxon>Clostridium</taxon>
    </lineage>
</organism>
<comment type="caution">
    <text evidence="2">The sequence shown here is derived from an EMBL/GenBank/DDBJ whole genome shotgun (WGS) entry which is preliminary data.</text>
</comment>
<dbReference type="InterPro" id="IPR019734">
    <property type="entry name" value="TPR_rpt"/>
</dbReference>
<evidence type="ECO:0000313" key="3">
    <source>
        <dbReference type="Proteomes" id="UP000726170"/>
    </source>
</evidence>
<dbReference type="Proteomes" id="UP000726170">
    <property type="component" value="Unassembled WGS sequence"/>
</dbReference>
<protein>
    <recommendedName>
        <fullName evidence="4">Tetratricopeptide repeat protein</fullName>
    </recommendedName>
</protein>
<evidence type="ECO:0000313" key="2">
    <source>
        <dbReference type="EMBL" id="MBU5483177.1"/>
    </source>
</evidence>
<feature type="repeat" description="TPR" evidence="1">
    <location>
        <begin position="297"/>
        <end position="330"/>
    </location>
</feature>
<reference evidence="2 3" key="1">
    <citation type="submission" date="2021-06" db="EMBL/GenBank/DDBJ databases">
        <authorList>
            <person name="Sun Q."/>
            <person name="Li D."/>
        </authorList>
    </citation>
    <scope>NUCLEOTIDE SEQUENCE [LARGE SCALE GENOMIC DNA]</scope>
    <source>
        <strain evidence="2 3">MSJ-11</strain>
    </source>
</reference>
<gene>
    <name evidence="2" type="ORF">KQI86_02485</name>
</gene>